<evidence type="ECO:0000313" key="2">
    <source>
        <dbReference type="Proteomes" id="UP000823868"/>
    </source>
</evidence>
<sequence>MGGPVLYGVRHLSPAMAFHLRQALDAHQPALVLVEGPSDLNDQMHWLCHPETRFPAAILAYTKTPPVRTILYPLAIYSPELQAILWAHEHGVECRFMDLPSGAMLALEEGSALLEDEEEPEENTEWVYRRLEEVTGEGHDTFWERKFEQIGDWQTCQKAANTFGAQLREAAQDGKRRTAQTLVREAYMKRVICEAVDQGIPPEKIFCVCGAFHVPGLEENAPMTDEEEAALPRADCAATLMPYSYYRLSSRSGYGAGNKAPAYFELLWDTLHREGLSGLPSRYLAHLAEAHRKAGNLVSSAEVIEGVRLAQTLCAMRGSRYPSLADLRDAAITTMGHGNFSELSVAVAETEIGRRVGFLPEGVSRTSVQEDFYRQLKELRLEKYRGLERQQLDLDLRERLNVKNQQTALLDLRRSFFLHRLRVLGIHFAAPLPSRQEGANWGEYWDLRWTPEVEIEVVESSLLGDTIEGAAAFALKERGENSTSIGEAAAIFQDAFLCGMPAAADHALSVLQSLSVDAAALTEVAETASRLSLVVRYGDLRRFDAAPVMPLLQQLYLRACLTLEDACQCDAKAAPAVTAAMDQLNLLQLNHDCLDEARWLDLLQRISDRDDLNTRCSGFAMAILLERGKADEELLAREVSRRLSPGVPADLGAGWFEGLAGKNRYALIARLSLWRHLDDYLNTLDDEHFRRALVFLRRAFADFTPSEKNDIAENLGEIWGINQAQAAEVLMGDLSESEQEVLSGLDEFDFDDI</sequence>
<evidence type="ECO:0000313" key="1">
    <source>
        <dbReference type="EMBL" id="HIY21117.1"/>
    </source>
</evidence>
<dbReference type="Pfam" id="PF18934">
    <property type="entry name" value="DUF5682"/>
    <property type="match status" value="1"/>
</dbReference>
<dbReference type="InterPro" id="IPR043737">
    <property type="entry name" value="DUF5682"/>
</dbReference>
<accession>A0A9D1Y8S3</accession>
<reference evidence="1" key="1">
    <citation type="journal article" date="2021" name="PeerJ">
        <title>Extensive microbial diversity within the chicken gut microbiome revealed by metagenomics and culture.</title>
        <authorList>
            <person name="Gilroy R."/>
            <person name="Ravi A."/>
            <person name="Getino M."/>
            <person name="Pursley I."/>
            <person name="Horton D.L."/>
            <person name="Alikhan N.F."/>
            <person name="Baker D."/>
            <person name="Gharbi K."/>
            <person name="Hall N."/>
            <person name="Watson M."/>
            <person name="Adriaenssens E.M."/>
            <person name="Foster-Nyarko E."/>
            <person name="Jarju S."/>
            <person name="Secka A."/>
            <person name="Antonio M."/>
            <person name="Oren A."/>
            <person name="Chaudhuri R.R."/>
            <person name="La Ragione R."/>
            <person name="Hildebrand F."/>
            <person name="Pallen M.J."/>
        </authorList>
    </citation>
    <scope>NUCLEOTIDE SEQUENCE</scope>
    <source>
        <strain evidence="1">ChiBcec16_6824</strain>
    </source>
</reference>
<dbReference type="Proteomes" id="UP000823868">
    <property type="component" value="Unassembled WGS sequence"/>
</dbReference>
<dbReference type="AlphaFoldDB" id="A0A9D1Y8S3"/>
<comment type="caution">
    <text evidence="1">The sequence shown here is derived from an EMBL/GenBank/DDBJ whole genome shotgun (WGS) entry which is preliminary data.</text>
</comment>
<name>A0A9D1Y8S3_9FIRM</name>
<proteinExistence type="predicted"/>
<organism evidence="1 2">
    <name type="scientific">Candidatus Flavonifractor merdigallinarum</name>
    <dbReference type="NCBI Taxonomy" id="2838589"/>
    <lineage>
        <taxon>Bacteria</taxon>
        <taxon>Bacillati</taxon>
        <taxon>Bacillota</taxon>
        <taxon>Clostridia</taxon>
        <taxon>Eubacteriales</taxon>
        <taxon>Oscillospiraceae</taxon>
        <taxon>Flavonifractor</taxon>
    </lineage>
</organism>
<dbReference type="EMBL" id="DXDX01000077">
    <property type="protein sequence ID" value="HIY21117.1"/>
    <property type="molecule type" value="Genomic_DNA"/>
</dbReference>
<reference evidence="1" key="2">
    <citation type="submission" date="2021-04" db="EMBL/GenBank/DDBJ databases">
        <authorList>
            <person name="Gilroy R."/>
        </authorList>
    </citation>
    <scope>NUCLEOTIDE SEQUENCE</scope>
    <source>
        <strain evidence="1">ChiBcec16_6824</strain>
    </source>
</reference>
<protein>
    <submittedName>
        <fullName evidence="1">Uncharacterized protein</fullName>
    </submittedName>
</protein>
<gene>
    <name evidence="1" type="ORF">H9841_04335</name>
</gene>